<feature type="domain" description="Serine aminopeptidase S33" evidence="1">
    <location>
        <begin position="38"/>
        <end position="247"/>
    </location>
</feature>
<proteinExistence type="predicted"/>
<dbReference type="InterPro" id="IPR022742">
    <property type="entry name" value="Hydrolase_4"/>
</dbReference>
<dbReference type="Proteomes" id="UP000198926">
    <property type="component" value="Unassembled WGS sequence"/>
</dbReference>
<dbReference type="STRING" id="1123755.SAMN05444714_1790"/>
<evidence type="ECO:0000313" key="3">
    <source>
        <dbReference type="Proteomes" id="UP000198926"/>
    </source>
</evidence>
<dbReference type="InterPro" id="IPR029058">
    <property type="entry name" value="AB_hydrolase_fold"/>
</dbReference>
<dbReference type="SUPFAM" id="SSF53474">
    <property type="entry name" value="alpha/beta-Hydrolases"/>
    <property type="match status" value="1"/>
</dbReference>
<keyword evidence="3" id="KW-1185">Reference proteome</keyword>
<dbReference type="AlphaFoldDB" id="A0A1I6MH91"/>
<dbReference type="Gene3D" id="3.40.50.1820">
    <property type="entry name" value="alpha/beta hydrolase"/>
    <property type="match status" value="1"/>
</dbReference>
<organism evidence="2 3">
    <name type="scientific">Yoonia litorea</name>
    <dbReference type="NCBI Taxonomy" id="1123755"/>
    <lineage>
        <taxon>Bacteria</taxon>
        <taxon>Pseudomonadati</taxon>
        <taxon>Pseudomonadota</taxon>
        <taxon>Alphaproteobacteria</taxon>
        <taxon>Rhodobacterales</taxon>
        <taxon>Paracoccaceae</taxon>
        <taxon>Yoonia</taxon>
    </lineage>
</organism>
<accession>A0A1I6MH91</accession>
<dbReference type="EMBL" id="FOZM01000001">
    <property type="protein sequence ID" value="SFS15013.1"/>
    <property type="molecule type" value="Genomic_DNA"/>
</dbReference>
<reference evidence="2 3" key="1">
    <citation type="submission" date="2016-10" db="EMBL/GenBank/DDBJ databases">
        <authorList>
            <person name="de Groot N.N."/>
        </authorList>
    </citation>
    <scope>NUCLEOTIDE SEQUENCE [LARGE SCALE GENOMIC DNA]</scope>
    <source>
        <strain evidence="2 3">DSM 29433</strain>
    </source>
</reference>
<evidence type="ECO:0000259" key="1">
    <source>
        <dbReference type="Pfam" id="PF12146"/>
    </source>
</evidence>
<dbReference type="Pfam" id="PF12146">
    <property type="entry name" value="Hydrolase_4"/>
    <property type="match status" value="1"/>
</dbReference>
<gene>
    <name evidence="2" type="ORF">SAMN05444714_1790</name>
</gene>
<dbReference type="RefSeq" id="WP_165606560.1">
    <property type="nucleotide sequence ID" value="NZ_FOZM01000001.1"/>
</dbReference>
<evidence type="ECO:0000313" key="2">
    <source>
        <dbReference type="EMBL" id="SFS15013.1"/>
    </source>
</evidence>
<protein>
    <submittedName>
        <fullName evidence="2">Esterase/lipase</fullName>
    </submittedName>
</protein>
<name>A0A1I6MH91_9RHOB</name>
<sequence length="287" mass="30877">MPDLDTLDAELAAAEAQVPNLRQGCEKRVIWAGARGQKTKFAVLFIHGFSASPEEIRPLPDKVANALGANLHFTRLTGHGQDGDAMATASPQAWLDDVSEALQIAHLIGEKVIVIGCSTGCTLATIALARGAKVNAMVHVSPNFGLTHRLAQTILDLPASEKCSHLVVGRERSFNVLNEAHAAYWTVRYPTKAVHTMAATVREAMRADLGVIKTPALFCYNDADQVVSAKRTRKAIAKWGAATASYKFHQTPDDDQMGHIMAGDIFSPKQTDGAVAAILSWLEGLNM</sequence>